<protein>
    <recommendedName>
        <fullName evidence="3">F-box domain-containing protein</fullName>
    </recommendedName>
</protein>
<dbReference type="SUPFAM" id="SSF81383">
    <property type="entry name" value="F-box domain"/>
    <property type="match status" value="1"/>
</dbReference>
<keyword evidence="2" id="KW-1185">Reference proteome</keyword>
<dbReference type="InterPro" id="IPR036047">
    <property type="entry name" value="F-box-like_dom_sf"/>
</dbReference>
<accession>S8FIQ6</accession>
<sequence>MTFTKHQSGITMRDIPQDIYNEIFQSQLLDCDGLKTCSLVCRAWLSATRSLLFRAIRLWDEQAFRDFKAVITHAADMRSNIAYSVRKVTLSDLRLNLDNLPRDAVASSLVVRQLLSLLPSLRTLQLERIEWSHATDPGLPVYFVNMPITCLQFSQTCLPSPGHLLRLAASLPCLSILSMSFIGWDNLDLDYSDLSANHGTPHTIQLQSLKVDNCFNARGFLRGLLSPPFDLRLTNLEWAQCDMSDEASPGDQVQHELDDAPVLCSLLQACSTTLAELRLSTYLEDEFLKFVSVTTNTPVKIMVLSAFRPPDILPYDTYSNSLPLFLKANAPALSCLHELEIRLGIFDRYAMCWGMDWEDVDSGLATLRASCPALTATLRITFVSHAGYSDPLELQSLAEIVEGTTHEMHEYLLPSSLNAGLPVRLIARLYQPHETEADAEEQECWL</sequence>
<evidence type="ECO:0000313" key="2">
    <source>
        <dbReference type="Proteomes" id="UP000015241"/>
    </source>
</evidence>
<dbReference type="InParanoid" id="S8FIQ6"/>
<dbReference type="HOGENOM" id="CLU_036316_4_1_1"/>
<gene>
    <name evidence="1" type="ORF">FOMPIDRAFT_1049007</name>
</gene>
<name>S8FIQ6_FOMSC</name>
<dbReference type="EMBL" id="KE504143">
    <property type="protein sequence ID" value="EPT01296.1"/>
    <property type="molecule type" value="Genomic_DNA"/>
</dbReference>
<dbReference type="OrthoDB" id="2921803at2759"/>
<dbReference type="AlphaFoldDB" id="S8FIQ6"/>
<dbReference type="Gene3D" id="3.80.10.10">
    <property type="entry name" value="Ribonuclease Inhibitor"/>
    <property type="match status" value="1"/>
</dbReference>
<evidence type="ECO:0000313" key="1">
    <source>
        <dbReference type="EMBL" id="EPT01296.1"/>
    </source>
</evidence>
<proteinExistence type="predicted"/>
<dbReference type="InterPro" id="IPR032675">
    <property type="entry name" value="LRR_dom_sf"/>
</dbReference>
<reference evidence="1 2" key="1">
    <citation type="journal article" date="2012" name="Science">
        <title>The Paleozoic origin of enzymatic lignin decomposition reconstructed from 31 fungal genomes.</title>
        <authorList>
            <person name="Floudas D."/>
            <person name="Binder M."/>
            <person name="Riley R."/>
            <person name="Barry K."/>
            <person name="Blanchette R.A."/>
            <person name="Henrissat B."/>
            <person name="Martinez A.T."/>
            <person name="Otillar R."/>
            <person name="Spatafora J.W."/>
            <person name="Yadav J.S."/>
            <person name="Aerts A."/>
            <person name="Benoit I."/>
            <person name="Boyd A."/>
            <person name="Carlson A."/>
            <person name="Copeland A."/>
            <person name="Coutinho P.M."/>
            <person name="de Vries R.P."/>
            <person name="Ferreira P."/>
            <person name="Findley K."/>
            <person name="Foster B."/>
            <person name="Gaskell J."/>
            <person name="Glotzer D."/>
            <person name="Gorecki P."/>
            <person name="Heitman J."/>
            <person name="Hesse C."/>
            <person name="Hori C."/>
            <person name="Igarashi K."/>
            <person name="Jurgens J.A."/>
            <person name="Kallen N."/>
            <person name="Kersten P."/>
            <person name="Kohler A."/>
            <person name="Kuees U."/>
            <person name="Kumar T.K.A."/>
            <person name="Kuo A."/>
            <person name="LaButti K."/>
            <person name="Larrondo L.F."/>
            <person name="Lindquist E."/>
            <person name="Ling A."/>
            <person name="Lombard V."/>
            <person name="Lucas S."/>
            <person name="Lundell T."/>
            <person name="Martin R."/>
            <person name="McLaughlin D.J."/>
            <person name="Morgenstern I."/>
            <person name="Morin E."/>
            <person name="Murat C."/>
            <person name="Nagy L.G."/>
            <person name="Nolan M."/>
            <person name="Ohm R.A."/>
            <person name="Patyshakuliyeva A."/>
            <person name="Rokas A."/>
            <person name="Ruiz-Duenas F.J."/>
            <person name="Sabat G."/>
            <person name="Salamov A."/>
            <person name="Samejima M."/>
            <person name="Schmutz J."/>
            <person name="Slot J.C."/>
            <person name="St John F."/>
            <person name="Stenlid J."/>
            <person name="Sun H."/>
            <person name="Sun S."/>
            <person name="Syed K."/>
            <person name="Tsang A."/>
            <person name="Wiebenga A."/>
            <person name="Young D."/>
            <person name="Pisabarro A."/>
            <person name="Eastwood D.C."/>
            <person name="Martin F."/>
            <person name="Cullen D."/>
            <person name="Grigoriev I.V."/>
            <person name="Hibbett D.S."/>
        </authorList>
    </citation>
    <scope>NUCLEOTIDE SEQUENCE</scope>
    <source>
        <strain evidence="2">FP-58527</strain>
    </source>
</reference>
<organism evidence="1 2">
    <name type="scientific">Fomitopsis schrenkii</name>
    <name type="common">Brown rot fungus</name>
    <dbReference type="NCBI Taxonomy" id="2126942"/>
    <lineage>
        <taxon>Eukaryota</taxon>
        <taxon>Fungi</taxon>
        <taxon>Dikarya</taxon>
        <taxon>Basidiomycota</taxon>
        <taxon>Agaricomycotina</taxon>
        <taxon>Agaricomycetes</taxon>
        <taxon>Polyporales</taxon>
        <taxon>Fomitopsis</taxon>
    </lineage>
</organism>
<dbReference type="STRING" id="743788.S8FIQ6"/>
<evidence type="ECO:0008006" key="3">
    <source>
        <dbReference type="Google" id="ProtNLM"/>
    </source>
</evidence>
<dbReference type="Proteomes" id="UP000015241">
    <property type="component" value="Unassembled WGS sequence"/>
</dbReference>